<feature type="region of interest" description="Disordered" evidence="1">
    <location>
        <begin position="1"/>
        <end position="51"/>
    </location>
</feature>
<dbReference type="OrthoDB" id="4085451at2759"/>
<keyword evidence="3" id="KW-1185">Reference proteome</keyword>
<dbReference type="EMBL" id="KN823039">
    <property type="protein sequence ID" value="KIO25588.1"/>
    <property type="molecule type" value="Genomic_DNA"/>
</dbReference>
<name>A0A0C3KVQ6_9AGAM</name>
<organism evidence="2 3">
    <name type="scientific">Tulasnella calospora MUT 4182</name>
    <dbReference type="NCBI Taxonomy" id="1051891"/>
    <lineage>
        <taxon>Eukaryota</taxon>
        <taxon>Fungi</taxon>
        <taxon>Dikarya</taxon>
        <taxon>Basidiomycota</taxon>
        <taxon>Agaricomycotina</taxon>
        <taxon>Agaricomycetes</taxon>
        <taxon>Cantharellales</taxon>
        <taxon>Tulasnellaceae</taxon>
        <taxon>Tulasnella</taxon>
    </lineage>
</organism>
<evidence type="ECO:0000313" key="2">
    <source>
        <dbReference type="EMBL" id="KIO25588.1"/>
    </source>
</evidence>
<dbReference type="Proteomes" id="UP000054248">
    <property type="component" value="Unassembled WGS sequence"/>
</dbReference>
<dbReference type="HOGENOM" id="CLU_095043_0_0_1"/>
<proteinExistence type="predicted"/>
<dbReference type="AlphaFoldDB" id="A0A0C3KVQ6"/>
<reference evidence="3" key="2">
    <citation type="submission" date="2015-01" db="EMBL/GenBank/DDBJ databases">
        <title>Evolutionary Origins and Diversification of the Mycorrhizal Mutualists.</title>
        <authorList>
            <consortium name="DOE Joint Genome Institute"/>
            <consortium name="Mycorrhizal Genomics Consortium"/>
            <person name="Kohler A."/>
            <person name="Kuo A."/>
            <person name="Nagy L.G."/>
            <person name="Floudas D."/>
            <person name="Copeland A."/>
            <person name="Barry K.W."/>
            <person name="Cichocki N."/>
            <person name="Veneault-Fourrey C."/>
            <person name="LaButti K."/>
            <person name="Lindquist E.A."/>
            <person name="Lipzen A."/>
            <person name="Lundell T."/>
            <person name="Morin E."/>
            <person name="Murat C."/>
            <person name="Riley R."/>
            <person name="Ohm R."/>
            <person name="Sun H."/>
            <person name="Tunlid A."/>
            <person name="Henrissat B."/>
            <person name="Grigoriev I.V."/>
            <person name="Hibbett D.S."/>
            <person name="Martin F."/>
        </authorList>
    </citation>
    <scope>NUCLEOTIDE SEQUENCE [LARGE SCALE GENOMIC DNA]</scope>
    <source>
        <strain evidence="3">MUT 4182</strain>
    </source>
</reference>
<protein>
    <submittedName>
        <fullName evidence="2">Uncharacterized protein</fullName>
    </submittedName>
</protein>
<evidence type="ECO:0000313" key="3">
    <source>
        <dbReference type="Proteomes" id="UP000054248"/>
    </source>
</evidence>
<sequence length="191" mass="20889">MGNAASKSTRKLPTKPPAWSGARSPVNPPYSETSNRVLQPHAGTMPRASETKTQEIYADGKDPHLLINLSRIGPVDVKHAAKSLETSNSIRKSVEALRESEAEALAPSRTRNRLLVTELVDLLEERKTTSREKMEALAAKYGLDTQVFQTIAKHVNSPSGGQTVISRSLTEEGEQLMLTKAVWVNPPNPNI</sequence>
<reference evidence="2 3" key="1">
    <citation type="submission" date="2014-04" db="EMBL/GenBank/DDBJ databases">
        <authorList>
            <consortium name="DOE Joint Genome Institute"/>
            <person name="Kuo A."/>
            <person name="Girlanda M."/>
            <person name="Perotto S."/>
            <person name="Kohler A."/>
            <person name="Nagy L.G."/>
            <person name="Floudas D."/>
            <person name="Copeland A."/>
            <person name="Barry K.W."/>
            <person name="Cichocki N."/>
            <person name="Veneault-Fourrey C."/>
            <person name="LaButti K."/>
            <person name="Lindquist E.A."/>
            <person name="Lipzen A."/>
            <person name="Lundell T."/>
            <person name="Morin E."/>
            <person name="Murat C."/>
            <person name="Sun H."/>
            <person name="Tunlid A."/>
            <person name="Henrissat B."/>
            <person name="Grigoriev I.V."/>
            <person name="Hibbett D.S."/>
            <person name="Martin F."/>
            <person name="Nordberg H.P."/>
            <person name="Cantor M.N."/>
            <person name="Hua S.X."/>
        </authorList>
    </citation>
    <scope>NUCLEOTIDE SEQUENCE [LARGE SCALE GENOMIC DNA]</scope>
    <source>
        <strain evidence="2 3">MUT 4182</strain>
    </source>
</reference>
<accession>A0A0C3KVQ6</accession>
<gene>
    <name evidence="2" type="ORF">M407DRAFT_244040</name>
</gene>
<evidence type="ECO:0000256" key="1">
    <source>
        <dbReference type="SAM" id="MobiDB-lite"/>
    </source>
</evidence>